<organism evidence="8 9">
    <name type="scientific">Oryza sativa subsp. japonica</name>
    <name type="common">Rice</name>
    <dbReference type="NCBI Taxonomy" id="39947"/>
    <lineage>
        <taxon>Eukaryota</taxon>
        <taxon>Viridiplantae</taxon>
        <taxon>Streptophyta</taxon>
        <taxon>Embryophyta</taxon>
        <taxon>Tracheophyta</taxon>
        <taxon>Spermatophyta</taxon>
        <taxon>Magnoliopsida</taxon>
        <taxon>Liliopsida</taxon>
        <taxon>Poales</taxon>
        <taxon>Poaceae</taxon>
        <taxon>BOP clade</taxon>
        <taxon>Oryzoideae</taxon>
        <taxon>Oryzeae</taxon>
        <taxon>Oryzinae</taxon>
        <taxon>Oryza</taxon>
        <taxon>Oryza sativa</taxon>
    </lineage>
</organism>
<dbReference type="GO" id="GO:0005634">
    <property type="term" value="C:nucleus"/>
    <property type="evidence" value="ECO:0007669"/>
    <property type="project" value="UniProtKB-SubCell"/>
</dbReference>
<reference evidence="8 9" key="2">
    <citation type="journal article" date="2013" name="Plant Cell Physiol.">
        <title>Rice Annotation Project Database (RAP-DB): an integrative and interactive database for rice genomics.</title>
        <authorList>
            <person name="Sakai H."/>
            <person name="Lee S.S."/>
            <person name="Tanaka T."/>
            <person name="Numa H."/>
            <person name="Kim J."/>
            <person name="Kawahara Y."/>
            <person name="Wakimoto H."/>
            <person name="Yang C.C."/>
            <person name="Iwamoto M."/>
            <person name="Abe T."/>
            <person name="Yamada Y."/>
            <person name="Muto A."/>
            <person name="Inokuchi H."/>
            <person name="Ikemura T."/>
            <person name="Matsumoto T."/>
            <person name="Sasaki T."/>
            <person name="Itoh T."/>
        </authorList>
    </citation>
    <scope>NUCLEOTIDE SEQUENCE [LARGE SCALE GENOMIC DNA]</scope>
    <source>
        <strain evidence="9">cv. Nipponbare</strain>
    </source>
</reference>
<proteinExistence type="inferred from homology"/>
<keyword evidence="4 7" id="KW-0238">DNA-binding</keyword>
<reference evidence="9" key="1">
    <citation type="journal article" date="2005" name="Nature">
        <title>The map-based sequence of the rice genome.</title>
        <authorList>
            <consortium name="International rice genome sequencing project (IRGSP)"/>
            <person name="Matsumoto T."/>
            <person name="Wu J."/>
            <person name="Kanamori H."/>
            <person name="Katayose Y."/>
            <person name="Fujisawa M."/>
            <person name="Namiki N."/>
            <person name="Mizuno H."/>
            <person name="Yamamoto K."/>
            <person name="Antonio B.A."/>
            <person name="Baba T."/>
            <person name="Sakata K."/>
            <person name="Nagamura Y."/>
            <person name="Aoki H."/>
            <person name="Arikawa K."/>
            <person name="Arita K."/>
            <person name="Bito T."/>
            <person name="Chiden Y."/>
            <person name="Fujitsuka N."/>
            <person name="Fukunaka R."/>
            <person name="Hamada M."/>
            <person name="Harada C."/>
            <person name="Hayashi A."/>
            <person name="Hijishita S."/>
            <person name="Honda M."/>
            <person name="Hosokawa S."/>
            <person name="Ichikawa Y."/>
            <person name="Idonuma A."/>
            <person name="Iijima M."/>
            <person name="Ikeda M."/>
            <person name="Ikeno M."/>
            <person name="Ito K."/>
            <person name="Ito S."/>
            <person name="Ito T."/>
            <person name="Ito Y."/>
            <person name="Ito Y."/>
            <person name="Iwabuchi A."/>
            <person name="Kamiya K."/>
            <person name="Karasawa W."/>
            <person name="Kurita K."/>
            <person name="Katagiri S."/>
            <person name="Kikuta A."/>
            <person name="Kobayashi H."/>
            <person name="Kobayashi N."/>
            <person name="Machita K."/>
            <person name="Maehara T."/>
            <person name="Masukawa M."/>
            <person name="Mizubayashi T."/>
            <person name="Mukai Y."/>
            <person name="Nagasaki H."/>
            <person name="Nagata Y."/>
            <person name="Naito S."/>
            <person name="Nakashima M."/>
            <person name="Nakama Y."/>
            <person name="Nakamichi Y."/>
            <person name="Nakamura M."/>
            <person name="Meguro A."/>
            <person name="Negishi M."/>
            <person name="Ohta I."/>
            <person name="Ohta T."/>
            <person name="Okamoto M."/>
            <person name="Ono N."/>
            <person name="Saji S."/>
            <person name="Sakaguchi M."/>
            <person name="Sakai K."/>
            <person name="Shibata M."/>
            <person name="Shimokawa T."/>
            <person name="Song J."/>
            <person name="Takazaki Y."/>
            <person name="Terasawa K."/>
            <person name="Tsugane M."/>
            <person name="Tsuji K."/>
            <person name="Ueda S."/>
            <person name="Waki K."/>
            <person name="Yamagata H."/>
            <person name="Yamamoto M."/>
            <person name="Yamamoto S."/>
            <person name="Yamane H."/>
            <person name="Yoshiki S."/>
            <person name="Yoshihara R."/>
            <person name="Yukawa K."/>
            <person name="Zhong H."/>
            <person name="Yano M."/>
            <person name="Yuan Q."/>
            <person name="Ouyang S."/>
            <person name="Liu J."/>
            <person name="Jones K.M."/>
            <person name="Gansberger K."/>
            <person name="Moffat K."/>
            <person name="Hill J."/>
            <person name="Bera J."/>
            <person name="Fadrosh D."/>
            <person name="Jin S."/>
            <person name="Johri S."/>
            <person name="Kim M."/>
            <person name="Overton L."/>
            <person name="Reardon M."/>
            <person name="Tsitrin T."/>
            <person name="Vuong H."/>
            <person name="Weaver B."/>
            <person name="Ciecko A."/>
            <person name="Tallon L."/>
            <person name="Jackson J."/>
            <person name="Pai G."/>
            <person name="Aken S.V."/>
            <person name="Utterback T."/>
            <person name="Reidmuller S."/>
            <person name="Feldblyum T."/>
            <person name="Hsiao J."/>
            <person name="Zismann V."/>
            <person name="Iobst S."/>
            <person name="de Vazeille A.R."/>
            <person name="Buell C.R."/>
            <person name="Ying K."/>
            <person name="Li Y."/>
            <person name="Lu T."/>
            <person name="Huang Y."/>
            <person name="Zhao Q."/>
            <person name="Feng Q."/>
            <person name="Zhang L."/>
            <person name="Zhu J."/>
            <person name="Weng Q."/>
            <person name="Mu J."/>
            <person name="Lu Y."/>
            <person name="Fan D."/>
            <person name="Liu Y."/>
            <person name="Guan J."/>
            <person name="Zhang Y."/>
            <person name="Yu S."/>
            <person name="Liu X."/>
            <person name="Zhang Y."/>
            <person name="Hong G."/>
            <person name="Han B."/>
            <person name="Choisne N."/>
            <person name="Demange N."/>
            <person name="Orjeda G."/>
            <person name="Samain S."/>
            <person name="Cattolico L."/>
            <person name="Pelletier E."/>
            <person name="Couloux A."/>
            <person name="Segurens B."/>
            <person name="Wincker P."/>
            <person name="D'Hont A."/>
            <person name="Scarpelli C."/>
            <person name="Weissenbach J."/>
            <person name="Salanoubat M."/>
            <person name="Quetier F."/>
            <person name="Yu Y."/>
            <person name="Kim H.R."/>
            <person name="Rambo T."/>
            <person name="Currie J."/>
            <person name="Collura K."/>
            <person name="Luo M."/>
            <person name="Yang T."/>
            <person name="Ammiraju J.S.S."/>
            <person name="Engler F."/>
            <person name="Soderlund C."/>
            <person name="Wing R.A."/>
            <person name="Palmer L.E."/>
            <person name="de la Bastide M."/>
            <person name="Spiegel L."/>
            <person name="Nascimento L."/>
            <person name="Zutavern T."/>
            <person name="O'Shaughnessy A."/>
            <person name="Dike S."/>
            <person name="Dedhia N."/>
            <person name="Preston R."/>
            <person name="Balija V."/>
            <person name="McCombie W.R."/>
            <person name="Chow T."/>
            <person name="Chen H."/>
            <person name="Chung M."/>
            <person name="Chen C."/>
            <person name="Shaw J."/>
            <person name="Wu H."/>
            <person name="Hsiao K."/>
            <person name="Chao Y."/>
            <person name="Chu M."/>
            <person name="Cheng C."/>
            <person name="Hour A."/>
            <person name="Lee P."/>
            <person name="Lin S."/>
            <person name="Lin Y."/>
            <person name="Liou J."/>
            <person name="Liu S."/>
            <person name="Hsing Y."/>
            <person name="Raghuvanshi S."/>
            <person name="Mohanty A."/>
            <person name="Bharti A.K."/>
            <person name="Gaur A."/>
            <person name="Gupta V."/>
            <person name="Kumar D."/>
            <person name="Ravi V."/>
            <person name="Vij S."/>
            <person name="Kapur A."/>
            <person name="Khurana P."/>
            <person name="Khurana P."/>
            <person name="Khurana J.P."/>
            <person name="Tyagi A.K."/>
            <person name="Gaikwad K."/>
            <person name="Singh A."/>
            <person name="Dalal V."/>
            <person name="Srivastava S."/>
            <person name="Dixit A."/>
            <person name="Pal A.K."/>
            <person name="Ghazi I.A."/>
            <person name="Yadav M."/>
            <person name="Pandit A."/>
            <person name="Bhargava A."/>
            <person name="Sureshbabu K."/>
            <person name="Batra K."/>
            <person name="Sharma T.R."/>
            <person name="Mohapatra T."/>
            <person name="Singh N.K."/>
            <person name="Messing J."/>
            <person name="Nelson A.B."/>
            <person name="Fuks G."/>
            <person name="Kavchok S."/>
            <person name="Keizer G."/>
            <person name="Linton E."/>
            <person name="Llaca V."/>
            <person name="Song R."/>
            <person name="Tanyolac B."/>
            <person name="Young S."/>
            <person name="Ho-Il K."/>
            <person name="Hahn J.H."/>
            <person name="Sangsakoo G."/>
            <person name="Vanavichit A."/>
            <person name="de Mattos Luiz.A.T."/>
            <person name="Zimmer P.D."/>
            <person name="Malone G."/>
            <person name="Dellagostin O."/>
            <person name="de Oliveira A.C."/>
            <person name="Bevan M."/>
            <person name="Bancroft I."/>
            <person name="Minx P."/>
            <person name="Cordum H."/>
            <person name="Wilson R."/>
            <person name="Cheng Z."/>
            <person name="Jin W."/>
            <person name="Jiang J."/>
            <person name="Leong S.A."/>
            <person name="Iwama H."/>
            <person name="Gojobori T."/>
            <person name="Itoh T."/>
            <person name="Niimura Y."/>
            <person name="Fujii Y."/>
            <person name="Habara T."/>
            <person name="Sakai H."/>
            <person name="Sato Y."/>
            <person name="Wilson G."/>
            <person name="Kumar K."/>
            <person name="McCouch S."/>
            <person name="Juretic N."/>
            <person name="Hoen D."/>
            <person name="Wright S."/>
            <person name="Bruskiewich R."/>
            <person name="Bureau T."/>
            <person name="Miyao A."/>
            <person name="Hirochika H."/>
            <person name="Nishikawa T."/>
            <person name="Kadowaki K."/>
            <person name="Sugiura M."/>
            <person name="Burr B."/>
            <person name="Sasaki T."/>
        </authorList>
    </citation>
    <scope>NUCLEOTIDE SEQUENCE [LARGE SCALE GENOMIC DNA]</scope>
    <source>
        <strain evidence="9">cv. Nipponbare</strain>
    </source>
</reference>
<evidence type="ECO:0000313" key="8">
    <source>
        <dbReference type="EMBL" id="BAS83163.1"/>
    </source>
</evidence>
<dbReference type="InParanoid" id="A0A0P0VV53"/>
<evidence type="ECO:0000256" key="5">
    <source>
        <dbReference type="ARBA" id="ARBA00023163"/>
    </source>
</evidence>
<keyword evidence="3 7" id="KW-0805">Transcription regulation</keyword>
<keyword evidence="5 7" id="KW-0804">Transcription</keyword>
<comment type="function">
    <text evidence="7">Transcriptional regulator that specifically binds to GA-rich elements (GAGA-repeats) present in regulatory sequences of genes involved in developmental processes.</text>
</comment>
<keyword evidence="9" id="KW-1185">Reference proteome</keyword>
<name>A0A0P0VV53_ORYSJ</name>
<evidence type="ECO:0000256" key="6">
    <source>
        <dbReference type="ARBA" id="ARBA00023242"/>
    </source>
</evidence>
<dbReference type="Proteomes" id="UP000059680">
    <property type="component" value="Chromosome 3"/>
</dbReference>
<comment type="similarity">
    <text evidence="2 7">Belongs to the BBR/BPC family.</text>
</comment>
<dbReference type="GO" id="GO:0003700">
    <property type="term" value="F:DNA-binding transcription factor activity"/>
    <property type="evidence" value="ECO:0007669"/>
    <property type="project" value="UniProtKB-UniRule"/>
</dbReference>
<gene>
    <name evidence="8" type="ordered locus">Os03g0237401</name>
    <name evidence="8" type="ORF">OSNPB_030237401</name>
</gene>
<protein>
    <recommendedName>
        <fullName evidence="7">GAGA-binding transcriptional activator</fullName>
    </recommendedName>
</protein>
<evidence type="ECO:0000256" key="4">
    <source>
        <dbReference type="ARBA" id="ARBA00023125"/>
    </source>
</evidence>
<dbReference type="PANTHER" id="PTHR31421:SF22">
    <property type="entry name" value="PROTEIN BASIC PENTACYSTEINE3"/>
    <property type="match status" value="1"/>
</dbReference>
<accession>A0A0P0VV53</accession>
<dbReference type="Pfam" id="PF06217">
    <property type="entry name" value="GAGA_bind"/>
    <property type="match status" value="1"/>
</dbReference>
<sequence length="45" mass="5132">SPQQWYRWGAGGWQFACCTTSISTYPLPMTHTEVCLVHTEVWKSG</sequence>
<dbReference type="Gramene" id="Os03t0237401-00">
    <property type="protein sequence ID" value="Os03t0237401-00"/>
    <property type="gene ID" value="Os03g0237401"/>
</dbReference>
<evidence type="ECO:0000256" key="2">
    <source>
        <dbReference type="ARBA" id="ARBA00007911"/>
    </source>
</evidence>
<dbReference type="EMBL" id="AP014959">
    <property type="protein sequence ID" value="BAS83163.1"/>
    <property type="molecule type" value="Genomic_DNA"/>
</dbReference>
<keyword evidence="6 7" id="KW-0539">Nucleus</keyword>
<dbReference type="GO" id="GO:0003677">
    <property type="term" value="F:DNA binding"/>
    <property type="evidence" value="ECO:0007669"/>
    <property type="project" value="UniProtKB-KW"/>
</dbReference>
<evidence type="ECO:0000256" key="3">
    <source>
        <dbReference type="ARBA" id="ARBA00023015"/>
    </source>
</evidence>
<feature type="non-terminal residue" evidence="8">
    <location>
        <position position="1"/>
    </location>
</feature>
<dbReference type="PANTHER" id="PTHR31421">
    <property type="entry name" value="PROTEIN BASIC PENTACYSTEINE3"/>
    <property type="match status" value="1"/>
</dbReference>
<dbReference type="PaxDb" id="39947-A0A0P0VV53"/>
<evidence type="ECO:0000256" key="7">
    <source>
        <dbReference type="RuleBase" id="RU367160"/>
    </source>
</evidence>
<evidence type="ECO:0000313" key="9">
    <source>
        <dbReference type="Proteomes" id="UP000059680"/>
    </source>
</evidence>
<reference evidence="8 9" key="3">
    <citation type="journal article" date="2013" name="Rice">
        <title>Improvement of the Oryza sativa Nipponbare reference genome using next generation sequence and optical map data.</title>
        <authorList>
            <person name="Kawahara Y."/>
            <person name="de la Bastide M."/>
            <person name="Hamilton J.P."/>
            <person name="Kanamori H."/>
            <person name="McCombie W.R."/>
            <person name="Ouyang S."/>
            <person name="Schwartz D.C."/>
            <person name="Tanaka T."/>
            <person name="Wu J."/>
            <person name="Zhou S."/>
            <person name="Childs K.L."/>
            <person name="Davidson R.M."/>
            <person name="Lin H."/>
            <person name="Quesada-Ocampo L."/>
            <person name="Vaillancourt B."/>
            <person name="Sakai H."/>
            <person name="Lee S.S."/>
            <person name="Kim J."/>
            <person name="Numa H."/>
            <person name="Itoh T."/>
            <person name="Buell C.R."/>
            <person name="Matsumoto T."/>
        </authorList>
    </citation>
    <scope>NUCLEOTIDE SEQUENCE [LARGE SCALE GENOMIC DNA]</scope>
    <source>
        <strain evidence="9">cv. Nipponbare</strain>
    </source>
</reference>
<dbReference type="InterPro" id="IPR010409">
    <property type="entry name" value="GAGA-bd_tscrpt_act"/>
</dbReference>
<comment type="subcellular location">
    <subcellularLocation>
        <location evidence="1 7">Nucleus</location>
    </subcellularLocation>
</comment>
<dbReference type="AlphaFoldDB" id="A0A0P0VV53"/>
<evidence type="ECO:0000256" key="1">
    <source>
        <dbReference type="ARBA" id="ARBA00004123"/>
    </source>
</evidence>